<keyword evidence="5" id="KW-0560">Oxidoreductase</keyword>
<evidence type="ECO:0000259" key="6">
    <source>
        <dbReference type="Pfam" id="PF02900"/>
    </source>
</evidence>
<dbReference type="SUPFAM" id="SSF53213">
    <property type="entry name" value="LigB-like"/>
    <property type="match status" value="1"/>
</dbReference>
<organism evidence="7 8">
    <name type="scientific">Marinobacter lutaoensis</name>
    <dbReference type="NCBI Taxonomy" id="135739"/>
    <lineage>
        <taxon>Bacteria</taxon>
        <taxon>Pseudomonadati</taxon>
        <taxon>Pseudomonadota</taxon>
        <taxon>Gammaproteobacteria</taxon>
        <taxon>Pseudomonadales</taxon>
        <taxon>Marinobacteraceae</taxon>
        <taxon>Marinobacter</taxon>
    </lineage>
</organism>
<comment type="similarity">
    <text evidence="2">Belongs to the DODA-type extradiol aromatic ring-opening dioxygenase family.</text>
</comment>
<name>A0A1V2DT17_9GAMM</name>
<dbReference type="PANTHER" id="PTHR30096">
    <property type="entry name" value="4,5-DOPA DIOXYGENASE EXTRADIOL-LIKE PROTEIN"/>
    <property type="match status" value="1"/>
</dbReference>
<dbReference type="PIRSF" id="PIRSF006157">
    <property type="entry name" value="Doxgns_DODA"/>
    <property type="match status" value="1"/>
</dbReference>
<dbReference type="Pfam" id="PF02900">
    <property type="entry name" value="LigB"/>
    <property type="match status" value="1"/>
</dbReference>
<reference evidence="7 8" key="1">
    <citation type="submission" date="2016-12" db="EMBL/GenBank/DDBJ databases">
        <title>Marinobacter lutaoensis whole genome sequencing.</title>
        <authorList>
            <person name="Verma A."/>
            <person name="Krishnamurthi S."/>
        </authorList>
    </citation>
    <scope>NUCLEOTIDE SEQUENCE [LARGE SCALE GENOMIC DNA]</scope>
    <source>
        <strain evidence="7 8">T5054</strain>
    </source>
</reference>
<dbReference type="GO" id="GO:0008198">
    <property type="term" value="F:ferrous iron binding"/>
    <property type="evidence" value="ECO:0007669"/>
    <property type="project" value="InterPro"/>
</dbReference>
<sequence length="264" mass="29208">MDILYVSHGGGPMPLLGDPSHRDMVDRLRAFAAELPRPSAILVISAHWEAPVATVTGAAQPSLIYDYYGFPAEAYRIEYPCPGEPGLARQVRDALAGAGLPVRLNERRGLDHGVFVPLKLMYPEADIPCVQLSLVDSLDADTHLAMGQALRALDRERLLVIGSGFSFHNMRAFFGPDTADIRARNDAFHDWLEHTCSDPDLPEPERSRRLAHWSQAPHARFCHPREEHLLPLHVCYGLAGGPCDRSVSATILGKRAAMFHWVLP</sequence>
<evidence type="ECO:0000313" key="7">
    <source>
        <dbReference type="EMBL" id="ONF43793.1"/>
    </source>
</evidence>
<dbReference type="InterPro" id="IPR014436">
    <property type="entry name" value="Extradiol_dOase_DODA"/>
</dbReference>
<dbReference type="STRING" id="135739.BTO32_09065"/>
<dbReference type="GO" id="GO:0016702">
    <property type="term" value="F:oxidoreductase activity, acting on single donors with incorporation of molecular oxygen, incorporation of two atoms of oxygen"/>
    <property type="evidence" value="ECO:0007669"/>
    <property type="project" value="UniProtKB-ARBA"/>
</dbReference>
<keyword evidence="3" id="KW-0479">Metal-binding</keyword>
<dbReference type="InterPro" id="IPR004183">
    <property type="entry name" value="Xdiol_dOase_suB"/>
</dbReference>
<evidence type="ECO:0000256" key="4">
    <source>
        <dbReference type="ARBA" id="ARBA00022833"/>
    </source>
</evidence>
<evidence type="ECO:0000256" key="2">
    <source>
        <dbReference type="ARBA" id="ARBA00007581"/>
    </source>
</evidence>
<evidence type="ECO:0000313" key="8">
    <source>
        <dbReference type="Proteomes" id="UP000189339"/>
    </source>
</evidence>
<evidence type="ECO:0000256" key="5">
    <source>
        <dbReference type="ARBA" id="ARBA00023002"/>
    </source>
</evidence>
<dbReference type="EMBL" id="MSCW01000006">
    <property type="protein sequence ID" value="ONF43793.1"/>
    <property type="molecule type" value="Genomic_DNA"/>
</dbReference>
<keyword evidence="7" id="KW-0223">Dioxygenase</keyword>
<dbReference type="CDD" id="cd07363">
    <property type="entry name" value="45_DOPA_Dioxygenase"/>
    <property type="match status" value="1"/>
</dbReference>
<dbReference type="RefSeq" id="WP_076724313.1">
    <property type="nucleotide sequence ID" value="NZ_MSCW01000006.1"/>
</dbReference>
<proteinExistence type="inferred from homology"/>
<keyword evidence="4" id="KW-0862">Zinc</keyword>
<comment type="cofactor">
    <cofactor evidence="1">
        <name>Zn(2+)</name>
        <dbReference type="ChEBI" id="CHEBI:29105"/>
    </cofactor>
</comment>
<feature type="domain" description="Extradiol ring-cleavage dioxygenase class III enzyme subunit B" evidence="6">
    <location>
        <begin position="23"/>
        <end position="241"/>
    </location>
</feature>
<protein>
    <submittedName>
        <fullName evidence="7">Dioxygenase</fullName>
    </submittedName>
</protein>
<accession>A0A1V2DT17</accession>
<keyword evidence="8" id="KW-1185">Reference proteome</keyword>
<dbReference type="Proteomes" id="UP000189339">
    <property type="component" value="Unassembled WGS sequence"/>
</dbReference>
<dbReference type="AlphaFoldDB" id="A0A1V2DT17"/>
<dbReference type="PANTHER" id="PTHR30096:SF0">
    <property type="entry name" value="4,5-DOPA DIOXYGENASE EXTRADIOL-LIKE PROTEIN"/>
    <property type="match status" value="1"/>
</dbReference>
<comment type="caution">
    <text evidence="7">The sequence shown here is derived from an EMBL/GenBank/DDBJ whole genome shotgun (WGS) entry which is preliminary data.</text>
</comment>
<evidence type="ECO:0000256" key="1">
    <source>
        <dbReference type="ARBA" id="ARBA00001947"/>
    </source>
</evidence>
<gene>
    <name evidence="7" type="ORF">BTO32_09065</name>
</gene>
<dbReference type="Gene3D" id="3.40.830.10">
    <property type="entry name" value="LigB-like"/>
    <property type="match status" value="1"/>
</dbReference>
<evidence type="ECO:0000256" key="3">
    <source>
        <dbReference type="ARBA" id="ARBA00022723"/>
    </source>
</evidence>
<dbReference type="GO" id="GO:0008270">
    <property type="term" value="F:zinc ion binding"/>
    <property type="evidence" value="ECO:0007669"/>
    <property type="project" value="InterPro"/>
</dbReference>